<reference evidence="2 3" key="1">
    <citation type="journal article" date="2016" name="BMC Genomics">
        <title>Comparative genomics reveals Cyclospora cayetanensis possesses coccidia-like metabolism and invasion components but unique surface antigens.</title>
        <authorList>
            <person name="Liu S."/>
            <person name="Wang L."/>
            <person name="Zheng H."/>
            <person name="Xu Z."/>
            <person name="Roellig D.M."/>
            <person name="Li N."/>
            <person name="Frace M.A."/>
            <person name="Tang K."/>
            <person name="Arrowood M.J."/>
            <person name="Moss D.M."/>
            <person name="Zhang L."/>
            <person name="Feng Y."/>
            <person name="Xiao L."/>
        </authorList>
    </citation>
    <scope>NUCLEOTIDE SEQUENCE [LARGE SCALE GENOMIC DNA]</scope>
    <source>
        <strain evidence="2 3">CHN_HEN01</strain>
    </source>
</reference>
<dbReference type="Proteomes" id="UP000095192">
    <property type="component" value="Unassembled WGS sequence"/>
</dbReference>
<accession>A0A1D3D9M6</accession>
<organism evidence="2 3">
    <name type="scientific">Cyclospora cayetanensis</name>
    <dbReference type="NCBI Taxonomy" id="88456"/>
    <lineage>
        <taxon>Eukaryota</taxon>
        <taxon>Sar</taxon>
        <taxon>Alveolata</taxon>
        <taxon>Apicomplexa</taxon>
        <taxon>Conoidasida</taxon>
        <taxon>Coccidia</taxon>
        <taxon>Eucoccidiorida</taxon>
        <taxon>Eimeriorina</taxon>
        <taxon>Eimeriidae</taxon>
        <taxon>Cyclospora</taxon>
    </lineage>
</organism>
<sequence>MGAEVLLQHGQSSAAAALEGINRFWGRVAAAPTKNPSFSFAPNIIRKSEGEAAQDETQAARAEALGVAASPTQAEATSERLSLLPSLQAPALGESEEAFPMAIHSLAAASDYFSHAAEPCACHAPATEASSAGAASSPADSACRESLEAAAAMSSSPAEGKAAAEFATATGAVEGDGAAMGFEDKDLLSDFLHLRQNKKADVKEDVAAVTSQRKACHSAAPVWLTSAAAQAQTAAASEQLPDLLDIAPASGSKEGEAAETAEELARLDLFRSIEVQ</sequence>
<dbReference type="InParanoid" id="A0A1D3D9M6"/>
<evidence type="ECO:0000313" key="3">
    <source>
        <dbReference type="Proteomes" id="UP000095192"/>
    </source>
</evidence>
<gene>
    <name evidence="2" type="ORF">cyc_01181</name>
</gene>
<protein>
    <submittedName>
        <fullName evidence="2">Uncharacterized protein</fullName>
    </submittedName>
</protein>
<comment type="caution">
    <text evidence="2">The sequence shown here is derived from an EMBL/GenBank/DDBJ whole genome shotgun (WGS) entry which is preliminary data.</text>
</comment>
<dbReference type="AlphaFoldDB" id="A0A1D3D9M6"/>
<proteinExistence type="predicted"/>
<dbReference type="EMBL" id="JROU02000180">
    <property type="protein sequence ID" value="OEH80161.1"/>
    <property type="molecule type" value="Genomic_DNA"/>
</dbReference>
<keyword evidence="3" id="KW-1185">Reference proteome</keyword>
<dbReference type="VEuPathDB" id="ToxoDB:LOC34623638"/>
<feature type="region of interest" description="Disordered" evidence="1">
    <location>
        <begin position="50"/>
        <end position="72"/>
    </location>
</feature>
<dbReference type="VEuPathDB" id="ToxoDB:cyc_01181"/>
<evidence type="ECO:0000313" key="2">
    <source>
        <dbReference type="EMBL" id="OEH80161.1"/>
    </source>
</evidence>
<evidence type="ECO:0000256" key="1">
    <source>
        <dbReference type="SAM" id="MobiDB-lite"/>
    </source>
</evidence>
<name>A0A1D3D9M6_9EIME</name>